<sequence>MDVYLVERYATGLTPASLRAAGSRVAAACSGTYLGSVLVRGDEGALCLFRAPSLTAVEQAARQEGTLYERVVAVELVGFA</sequence>
<reference evidence="2" key="1">
    <citation type="journal article" date="2019" name="Int. J. Syst. Evol. Microbiol.">
        <title>The Global Catalogue of Microorganisms (GCM) 10K type strain sequencing project: providing services to taxonomists for standard genome sequencing and annotation.</title>
        <authorList>
            <consortium name="The Broad Institute Genomics Platform"/>
            <consortium name="The Broad Institute Genome Sequencing Center for Infectious Disease"/>
            <person name="Wu L."/>
            <person name="Ma J."/>
        </authorList>
    </citation>
    <scope>NUCLEOTIDE SEQUENCE [LARGE SCALE GENOMIC DNA]</scope>
    <source>
        <strain evidence="2">CGMCC 4.7241</strain>
    </source>
</reference>
<comment type="caution">
    <text evidence="1">The sequence shown here is derived from an EMBL/GenBank/DDBJ whole genome shotgun (WGS) entry which is preliminary data.</text>
</comment>
<accession>A0ABV7Y815</accession>
<protein>
    <submittedName>
        <fullName evidence="1">Nickel-binding protein</fullName>
    </submittedName>
</protein>
<keyword evidence="2" id="KW-1185">Reference proteome</keyword>
<dbReference type="Pfam" id="PF14026">
    <property type="entry name" value="SCO4226-like"/>
    <property type="match status" value="1"/>
</dbReference>
<dbReference type="EMBL" id="JBHRZH010000004">
    <property type="protein sequence ID" value="MFC3760179.1"/>
    <property type="molecule type" value="Genomic_DNA"/>
</dbReference>
<gene>
    <name evidence="1" type="ORF">ACFOUW_04975</name>
</gene>
<dbReference type="RefSeq" id="WP_205120014.1">
    <property type="nucleotide sequence ID" value="NZ_JAFBCM010000001.1"/>
</dbReference>
<proteinExistence type="predicted"/>
<organism evidence="1 2">
    <name type="scientific">Tenggerimyces flavus</name>
    <dbReference type="NCBI Taxonomy" id="1708749"/>
    <lineage>
        <taxon>Bacteria</taxon>
        <taxon>Bacillati</taxon>
        <taxon>Actinomycetota</taxon>
        <taxon>Actinomycetes</taxon>
        <taxon>Propionibacteriales</taxon>
        <taxon>Nocardioidaceae</taxon>
        <taxon>Tenggerimyces</taxon>
    </lineage>
</organism>
<evidence type="ECO:0000313" key="2">
    <source>
        <dbReference type="Proteomes" id="UP001595699"/>
    </source>
</evidence>
<dbReference type="Proteomes" id="UP001595699">
    <property type="component" value="Unassembled WGS sequence"/>
</dbReference>
<evidence type="ECO:0000313" key="1">
    <source>
        <dbReference type="EMBL" id="MFC3760179.1"/>
    </source>
</evidence>
<name>A0ABV7Y815_9ACTN</name>
<dbReference type="InterPro" id="IPR025336">
    <property type="entry name" value="SCO4226-like"/>
</dbReference>